<dbReference type="Pfam" id="PF03364">
    <property type="entry name" value="Polyketide_cyc"/>
    <property type="match status" value="1"/>
</dbReference>
<name>A0A7H0IA56_9ACTN</name>
<evidence type="ECO:0000259" key="1">
    <source>
        <dbReference type="Pfam" id="PF03364"/>
    </source>
</evidence>
<sequence>MAGHTDNHIVIQAPMDLVWRMTDDVPNWPDLFSEYAKAEILERDGDTVLFRLTMHPDEDGNVWSWVSRRTSDPKARTVHAERVETGPFDFMKIYWEYTEEPGGGVRMRWVQDFHMKPQAPATDEQMTAHLNRNTKVQMALIKEKVEAAARALAH</sequence>
<dbReference type="CDD" id="cd08860">
    <property type="entry name" value="TcmN_ARO-CYC_like"/>
    <property type="match status" value="1"/>
</dbReference>
<dbReference type="KEGG" id="sroi:IAG44_09605"/>
<gene>
    <name evidence="2" type="ORF">IAG44_09605</name>
</gene>
<feature type="domain" description="Coenzyme Q-binding protein COQ10 START" evidence="1">
    <location>
        <begin position="11"/>
        <end position="122"/>
    </location>
</feature>
<evidence type="ECO:0000313" key="3">
    <source>
        <dbReference type="Proteomes" id="UP000516052"/>
    </source>
</evidence>
<accession>A0A7H0IA56</accession>
<organism evidence="2 3">
    <name type="scientific">Streptomyces roseirectus</name>
    <dbReference type="NCBI Taxonomy" id="2768066"/>
    <lineage>
        <taxon>Bacteria</taxon>
        <taxon>Bacillati</taxon>
        <taxon>Actinomycetota</taxon>
        <taxon>Actinomycetes</taxon>
        <taxon>Kitasatosporales</taxon>
        <taxon>Streptomycetaceae</taxon>
        <taxon>Streptomyces</taxon>
    </lineage>
</organism>
<dbReference type="Proteomes" id="UP000516052">
    <property type="component" value="Chromosome"/>
</dbReference>
<protein>
    <submittedName>
        <fullName evidence="2">SRPBCC family protein</fullName>
    </submittedName>
</protein>
<dbReference type="Gene3D" id="3.30.530.20">
    <property type="match status" value="1"/>
</dbReference>
<dbReference type="AlphaFoldDB" id="A0A7H0IA56"/>
<dbReference type="InterPro" id="IPR005031">
    <property type="entry name" value="COQ10_START"/>
</dbReference>
<dbReference type="InterPro" id="IPR023393">
    <property type="entry name" value="START-like_dom_sf"/>
</dbReference>
<dbReference type="RefSeq" id="WP_187746711.1">
    <property type="nucleotide sequence ID" value="NZ_CP060828.1"/>
</dbReference>
<dbReference type="EMBL" id="CP060828">
    <property type="protein sequence ID" value="QNP69672.1"/>
    <property type="molecule type" value="Genomic_DNA"/>
</dbReference>
<dbReference type="SUPFAM" id="SSF55961">
    <property type="entry name" value="Bet v1-like"/>
    <property type="match status" value="1"/>
</dbReference>
<proteinExistence type="predicted"/>
<reference evidence="2 3" key="1">
    <citation type="submission" date="2020-08" db="EMBL/GenBank/DDBJ databases">
        <title>A novel species.</title>
        <authorList>
            <person name="Gao J."/>
        </authorList>
    </citation>
    <scope>NUCLEOTIDE SEQUENCE [LARGE SCALE GENOMIC DNA]</scope>
    <source>
        <strain evidence="2 3">CRXT-G-22</strain>
    </source>
</reference>
<evidence type="ECO:0000313" key="2">
    <source>
        <dbReference type="EMBL" id="QNP69672.1"/>
    </source>
</evidence>
<keyword evidence="3" id="KW-1185">Reference proteome</keyword>